<evidence type="ECO:0000313" key="5">
    <source>
        <dbReference type="EMBL" id="ODS23402.1"/>
    </source>
</evidence>
<feature type="domain" description="HD-GYP" evidence="4">
    <location>
        <begin position="187"/>
        <end position="383"/>
    </location>
</feature>
<evidence type="ECO:0008006" key="7">
    <source>
        <dbReference type="Google" id="ProtNLM"/>
    </source>
</evidence>
<dbReference type="InterPro" id="IPR006675">
    <property type="entry name" value="HDIG_dom"/>
</dbReference>
<dbReference type="EMBL" id="MDLC01000029">
    <property type="protein sequence ID" value="ODS23402.1"/>
    <property type="molecule type" value="Genomic_DNA"/>
</dbReference>
<keyword evidence="2" id="KW-0175">Coiled coil</keyword>
<evidence type="ECO:0000259" key="4">
    <source>
        <dbReference type="PROSITE" id="PS51832"/>
    </source>
</evidence>
<dbReference type="NCBIfam" id="TIGR00277">
    <property type="entry name" value="HDIG"/>
    <property type="match status" value="1"/>
</dbReference>
<dbReference type="Pfam" id="PF13487">
    <property type="entry name" value="HD_5"/>
    <property type="match status" value="1"/>
</dbReference>
<evidence type="ECO:0000313" key="6">
    <source>
        <dbReference type="Proteomes" id="UP000242502"/>
    </source>
</evidence>
<dbReference type="GO" id="GO:0008081">
    <property type="term" value="F:phosphoric diester hydrolase activity"/>
    <property type="evidence" value="ECO:0007669"/>
    <property type="project" value="UniProtKB-ARBA"/>
</dbReference>
<dbReference type="InterPro" id="IPR052020">
    <property type="entry name" value="Cyclic_di-GMP/3'3'-cGAMP_PDE"/>
</dbReference>
<dbReference type="PANTHER" id="PTHR45228:SF8">
    <property type="entry name" value="TWO-COMPONENT RESPONSE REGULATOR-RELATED"/>
    <property type="match status" value="1"/>
</dbReference>
<dbReference type="PANTHER" id="PTHR45228">
    <property type="entry name" value="CYCLIC DI-GMP PHOSPHODIESTERASE TM_0186-RELATED"/>
    <property type="match status" value="1"/>
</dbReference>
<dbReference type="PROSITE" id="PS50110">
    <property type="entry name" value="RESPONSE_REGULATORY"/>
    <property type="match status" value="1"/>
</dbReference>
<dbReference type="InterPro" id="IPR003607">
    <property type="entry name" value="HD/PDEase_dom"/>
</dbReference>
<proteinExistence type="predicted"/>
<accession>A0A1D2QPA7</accession>
<protein>
    <recommendedName>
        <fullName evidence="7">Two-component system response regulator</fullName>
    </recommendedName>
</protein>
<organism evidence="5 6">
    <name type="scientific">Candidatus Endobugula sertula</name>
    <name type="common">Bugula neritina bacterial symbiont</name>
    <dbReference type="NCBI Taxonomy" id="62101"/>
    <lineage>
        <taxon>Bacteria</taxon>
        <taxon>Pseudomonadati</taxon>
        <taxon>Pseudomonadota</taxon>
        <taxon>Gammaproteobacteria</taxon>
        <taxon>Cellvibrionales</taxon>
        <taxon>Cellvibrionaceae</taxon>
        <taxon>Candidatus Endobugula</taxon>
    </lineage>
</organism>
<dbReference type="InterPro" id="IPR011006">
    <property type="entry name" value="CheY-like_superfamily"/>
</dbReference>
<dbReference type="SUPFAM" id="SSF52172">
    <property type="entry name" value="CheY-like"/>
    <property type="match status" value="1"/>
</dbReference>
<sequence>MSTSTQLSQHPSADKVSILLVDDEQSVLNSLKRTLREKKYQLITANSGNEALKLLEETKVDLIISDMRMPIMTGAEFLGKARTKCPGAMQILLTGQASLEDTIRAINEGQIFAFLTKPWSKETLFTTIDRALYTYHLAKEKKRLQALTKRQNEQLKQFNTELEEKVTERTKALKVAHHSLDKAYRTLKSNYTTTIEVFCRMMELRDQENAGHCQKVAELAKSIGTIMKLSDEECEHIYYAGLLHDIGKIHFPNPLLQKPFASLTAEEQKQYREHTSQGAEFLLPLDQYLPISHLVRHHHERFDGKGYPDRLVADTIPIGAAILAAAEDFEEACTGMLLDEELSVTEAKQMIQDGAGNRYHPQVATALITAVDQRKEAENQLVKVTTEHLQSGMVLQKDLLRADGVLLLKINTRLTDALIQKIRVVESRHQKRLVLWIKDASE</sequence>
<dbReference type="GO" id="GO:0000160">
    <property type="term" value="P:phosphorelay signal transduction system"/>
    <property type="evidence" value="ECO:0007669"/>
    <property type="project" value="InterPro"/>
</dbReference>
<dbReference type="InterPro" id="IPR001789">
    <property type="entry name" value="Sig_transdc_resp-reg_receiver"/>
</dbReference>
<dbReference type="SMART" id="SM00448">
    <property type="entry name" value="REC"/>
    <property type="match status" value="1"/>
</dbReference>
<dbReference type="SMART" id="SM00471">
    <property type="entry name" value="HDc"/>
    <property type="match status" value="1"/>
</dbReference>
<gene>
    <name evidence="5" type="ORF">AB835_08940</name>
</gene>
<dbReference type="PROSITE" id="PS51832">
    <property type="entry name" value="HD_GYP"/>
    <property type="match status" value="1"/>
</dbReference>
<feature type="domain" description="Response regulatory" evidence="3">
    <location>
        <begin position="17"/>
        <end position="132"/>
    </location>
</feature>
<dbReference type="SUPFAM" id="SSF109604">
    <property type="entry name" value="HD-domain/PDEase-like"/>
    <property type="match status" value="1"/>
</dbReference>
<dbReference type="CDD" id="cd17569">
    <property type="entry name" value="REC_HupR-like"/>
    <property type="match status" value="1"/>
</dbReference>
<dbReference type="Gene3D" id="1.10.3210.10">
    <property type="entry name" value="Hypothetical protein af1432"/>
    <property type="match status" value="1"/>
</dbReference>
<dbReference type="STRING" id="62101.AB835_08940"/>
<evidence type="ECO:0000256" key="1">
    <source>
        <dbReference type="PROSITE-ProRule" id="PRU00169"/>
    </source>
</evidence>
<dbReference type="Pfam" id="PF00072">
    <property type="entry name" value="Response_reg"/>
    <property type="match status" value="1"/>
</dbReference>
<dbReference type="CDD" id="cd00077">
    <property type="entry name" value="HDc"/>
    <property type="match status" value="1"/>
</dbReference>
<reference evidence="5 6" key="1">
    <citation type="journal article" date="2016" name="Appl. Environ. Microbiol.">
        <title>Lack of Overt Genome Reduction in the Bryostatin-Producing Bryozoan Symbiont "Candidatus Endobugula sertula".</title>
        <authorList>
            <person name="Miller I.J."/>
            <person name="Vanee N."/>
            <person name="Fong S.S."/>
            <person name="Lim-Fong G.E."/>
            <person name="Kwan J.C."/>
        </authorList>
    </citation>
    <scope>NUCLEOTIDE SEQUENCE [LARGE SCALE GENOMIC DNA]</scope>
    <source>
        <strain evidence="5">AB1-4</strain>
    </source>
</reference>
<feature type="coiled-coil region" evidence="2">
    <location>
        <begin position="137"/>
        <end position="168"/>
    </location>
</feature>
<dbReference type="InterPro" id="IPR037522">
    <property type="entry name" value="HD_GYP_dom"/>
</dbReference>
<name>A0A1D2QPA7_9GAMM</name>
<dbReference type="Proteomes" id="UP000242502">
    <property type="component" value="Unassembled WGS sequence"/>
</dbReference>
<dbReference type="AlphaFoldDB" id="A0A1D2QPA7"/>
<dbReference type="Gene3D" id="3.40.50.2300">
    <property type="match status" value="1"/>
</dbReference>
<evidence type="ECO:0000259" key="3">
    <source>
        <dbReference type="PROSITE" id="PS50110"/>
    </source>
</evidence>
<feature type="modified residue" description="4-aspartylphosphate" evidence="1">
    <location>
        <position position="66"/>
    </location>
</feature>
<evidence type="ECO:0000256" key="2">
    <source>
        <dbReference type="SAM" id="Coils"/>
    </source>
</evidence>
<keyword evidence="1" id="KW-0597">Phosphoprotein</keyword>
<comment type="caution">
    <text evidence="5">The sequence shown here is derived from an EMBL/GenBank/DDBJ whole genome shotgun (WGS) entry which is preliminary data.</text>
</comment>